<dbReference type="Gene3D" id="3.60.21.10">
    <property type="match status" value="1"/>
</dbReference>
<dbReference type="InterPro" id="IPR029052">
    <property type="entry name" value="Metallo-depent_PP-like"/>
</dbReference>
<evidence type="ECO:0000313" key="1">
    <source>
        <dbReference type="EMBL" id="STO64266.1"/>
    </source>
</evidence>
<dbReference type="EC" id="3.6.1.41" evidence="1"/>
<dbReference type="GO" id="GO:0008803">
    <property type="term" value="F:bis(5'-nucleosyl)-tetraphosphatase (symmetrical) activity"/>
    <property type="evidence" value="ECO:0007669"/>
    <property type="project" value="UniProtKB-EC"/>
</dbReference>
<dbReference type="SUPFAM" id="SSF56300">
    <property type="entry name" value="Metallo-dependent phosphatases"/>
    <property type="match status" value="1"/>
</dbReference>
<proteinExistence type="predicted"/>
<evidence type="ECO:0000313" key="2">
    <source>
        <dbReference type="Proteomes" id="UP000254867"/>
    </source>
</evidence>
<reference evidence="1 2" key="1">
    <citation type="submission" date="2018-06" db="EMBL/GenBank/DDBJ databases">
        <authorList>
            <consortium name="Pathogen Informatics"/>
            <person name="Doyle S."/>
        </authorList>
    </citation>
    <scope>NUCLEOTIDE SEQUENCE [LARGE SCALE GENOMIC DNA]</scope>
    <source>
        <strain evidence="1 2">NCTC10794</strain>
    </source>
</reference>
<organism evidence="1 2">
    <name type="scientific">Haemophilus parahaemolyticus</name>
    <dbReference type="NCBI Taxonomy" id="735"/>
    <lineage>
        <taxon>Bacteria</taxon>
        <taxon>Pseudomonadati</taxon>
        <taxon>Pseudomonadota</taxon>
        <taxon>Gammaproteobacteria</taxon>
        <taxon>Pasteurellales</taxon>
        <taxon>Pasteurellaceae</taxon>
        <taxon>Haemophilus</taxon>
    </lineage>
</organism>
<gene>
    <name evidence="1" type="primary">apaH_3</name>
    <name evidence="1" type="ORF">NCTC10794_01327</name>
</gene>
<dbReference type="AlphaFoldDB" id="A0A377I140"/>
<protein>
    <submittedName>
        <fullName evidence="1">Diadenosine tetraphosphatase</fullName>
        <ecNumber evidence="1">3.6.1.41</ecNumber>
    </submittedName>
</protein>
<dbReference type="Proteomes" id="UP000254867">
    <property type="component" value="Unassembled WGS sequence"/>
</dbReference>
<accession>A0A377I140</accession>
<dbReference type="EMBL" id="UGHH01000002">
    <property type="protein sequence ID" value="STO64266.1"/>
    <property type="molecule type" value="Genomic_DNA"/>
</dbReference>
<dbReference type="PANTHER" id="PTHR40942:SF2">
    <property type="entry name" value="CYTOCHROME-RELATED"/>
    <property type="match status" value="1"/>
</dbReference>
<keyword evidence="1" id="KW-0378">Hydrolase</keyword>
<sequence length="104" mass="12319">MGIDRWRYIVNVFTRMRFCYLDKRLDFTCKLPIEDAPAELKAWFELDNPLFKQENIIFGHWASLMGKCARPNIYALDTGCAWGNHLTMVRWEDKQVFTQVRLGS</sequence>
<dbReference type="PANTHER" id="PTHR40942">
    <property type="match status" value="1"/>
</dbReference>
<name>A0A377I140_HAEPH</name>